<dbReference type="EMBL" id="JFKA01000005">
    <property type="protein sequence ID" value="OSQ37811.1"/>
    <property type="molecule type" value="Genomic_DNA"/>
</dbReference>
<reference evidence="1 2" key="1">
    <citation type="submission" date="2014-03" db="EMBL/GenBank/DDBJ databases">
        <title>The draft genome sequence of Thalassospira mesophila JCM 18969.</title>
        <authorList>
            <person name="Lai Q."/>
            <person name="Shao Z."/>
        </authorList>
    </citation>
    <scope>NUCLEOTIDE SEQUENCE [LARGE SCALE GENOMIC DNA]</scope>
    <source>
        <strain evidence="1 2">JCM 18969</strain>
    </source>
</reference>
<comment type="caution">
    <text evidence="1">The sequence shown here is derived from an EMBL/GenBank/DDBJ whole genome shotgun (WGS) entry which is preliminary data.</text>
</comment>
<name>A0A1Y2KYM0_9PROT</name>
<dbReference type="Proteomes" id="UP000193391">
    <property type="component" value="Unassembled WGS sequence"/>
</dbReference>
<sequence>MDYGIDICNTAPFTGASVAKLSFPDTKGILTRFFITISFEHPGIPASSLCGDVFFIFQGCLNETFDHPIAAR</sequence>
<keyword evidence="2" id="KW-1185">Reference proteome</keyword>
<protein>
    <submittedName>
        <fullName evidence="1">Uncharacterized protein</fullName>
    </submittedName>
</protein>
<evidence type="ECO:0000313" key="1">
    <source>
        <dbReference type="EMBL" id="OSQ37811.1"/>
    </source>
</evidence>
<accession>A0A1Y2KYM0</accession>
<gene>
    <name evidence="1" type="ORF">TMES_12455</name>
</gene>
<evidence type="ECO:0000313" key="2">
    <source>
        <dbReference type="Proteomes" id="UP000193391"/>
    </source>
</evidence>
<organism evidence="1 2">
    <name type="scientific">Thalassospira mesophila</name>
    <dbReference type="NCBI Taxonomy" id="1293891"/>
    <lineage>
        <taxon>Bacteria</taxon>
        <taxon>Pseudomonadati</taxon>
        <taxon>Pseudomonadota</taxon>
        <taxon>Alphaproteobacteria</taxon>
        <taxon>Rhodospirillales</taxon>
        <taxon>Thalassospiraceae</taxon>
        <taxon>Thalassospira</taxon>
    </lineage>
</organism>
<dbReference type="AlphaFoldDB" id="A0A1Y2KYM0"/>
<proteinExistence type="predicted"/>